<dbReference type="AlphaFoldDB" id="A0AA97D869"/>
<keyword evidence="3" id="KW-1185">Reference proteome</keyword>
<evidence type="ECO:0000313" key="2">
    <source>
        <dbReference type="EMBL" id="WOC32119.1"/>
    </source>
</evidence>
<dbReference type="RefSeq" id="WP_275844178.1">
    <property type="nucleotide sequence ID" value="NZ_CP135996.1"/>
</dbReference>
<reference evidence="3" key="3">
    <citation type="submission" date="2024-06" db="EMBL/GenBank/DDBJ databases">
        <authorList>
            <person name="Zeng C."/>
        </authorList>
    </citation>
    <scope>NUCLEOTIDE SEQUENCE [LARGE SCALE GENOMIC DNA]</scope>
    <source>
        <strain evidence="3">ZCY20-5</strain>
    </source>
</reference>
<protein>
    <submittedName>
        <fullName evidence="2">Uncharacterized protein</fullName>
    </submittedName>
</protein>
<feature type="transmembrane region" description="Helical" evidence="1">
    <location>
        <begin position="25"/>
        <end position="47"/>
    </location>
</feature>
<reference evidence="3" key="2">
    <citation type="submission" date="2024-06" db="EMBL/GenBank/DDBJ databases">
        <title>Caproicibacterium argilliputei sp. nov, a novel caproic acid producing anaerobic bacterium isolated from pit mud.</title>
        <authorList>
            <person name="Zeng C."/>
        </authorList>
    </citation>
    <scope>NUCLEOTIDE SEQUENCE [LARGE SCALE GENOMIC DNA]</scope>
    <source>
        <strain evidence="3">ZCY20-5</strain>
    </source>
</reference>
<organism evidence="2 3">
    <name type="scientific">Caproicibacterium argilliputei</name>
    <dbReference type="NCBI Taxonomy" id="3030016"/>
    <lineage>
        <taxon>Bacteria</taxon>
        <taxon>Bacillati</taxon>
        <taxon>Bacillota</taxon>
        <taxon>Clostridia</taxon>
        <taxon>Eubacteriales</taxon>
        <taxon>Oscillospiraceae</taxon>
        <taxon>Caproicibacterium</taxon>
    </lineage>
</organism>
<reference evidence="2 3" key="1">
    <citation type="submission" date="2024-06" db="EMBL/GenBank/DDBJ databases">
        <title>Caproicibacterium argilliputei sp. nov, a novel caproic acid producing anaerobic bacterium isolated from pit mud.</title>
        <authorList>
            <person name="Xia S."/>
        </authorList>
    </citation>
    <scope>NUCLEOTIDE SEQUENCE [LARGE SCALE GENOMIC DNA]</scope>
    <source>
        <strain evidence="2 3">ZCY20-5</strain>
    </source>
</reference>
<name>A0AA97D869_9FIRM</name>
<evidence type="ECO:0000313" key="3">
    <source>
        <dbReference type="Proteomes" id="UP001300604"/>
    </source>
</evidence>
<proteinExistence type="predicted"/>
<keyword evidence="1" id="KW-1133">Transmembrane helix</keyword>
<evidence type="ECO:0000256" key="1">
    <source>
        <dbReference type="SAM" id="Phobius"/>
    </source>
</evidence>
<dbReference type="EMBL" id="CP135996">
    <property type="protein sequence ID" value="WOC32119.1"/>
    <property type="molecule type" value="Genomic_DNA"/>
</dbReference>
<accession>A0AA97D869</accession>
<dbReference type="Proteomes" id="UP001300604">
    <property type="component" value="Chromosome"/>
</dbReference>
<keyword evidence="1" id="KW-0472">Membrane</keyword>
<gene>
    <name evidence="2" type="ORF">PXC00_13125</name>
</gene>
<keyword evidence="1" id="KW-0812">Transmembrane</keyword>
<sequence>MKNSVTLYRICTRFRQVVRDRRGTAFPLVIALTMALMLILCGVTEYMRLNIIASGVRDALESGIITTVNDNYANVYHGVREGYGGGYQPDGSGFEEALDYGDIYRDLDKTLGTESSGGKHVKYTGDVVEYTLSGLSVSIRNAPLAPSSPENAQKFVADATIRLEVPVRFGGKVLPPMSIDLKVQAGYTEVF</sequence>
<dbReference type="KEGG" id="carl:PXC00_13125"/>